<keyword evidence="2" id="KW-1185">Reference proteome</keyword>
<dbReference type="AlphaFoldDB" id="A0AAV8ZTC4"/>
<dbReference type="EMBL" id="JANEYF010000704">
    <property type="protein sequence ID" value="KAJ8968437.1"/>
    <property type="molecule type" value="Genomic_DNA"/>
</dbReference>
<organism evidence="1 2">
    <name type="scientific">Rhamnusium bicolor</name>
    <dbReference type="NCBI Taxonomy" id="1586634"/>
    <lineage>
        <taxon>Eukaryota</taxon>
        <taxon>Metazoa</taxon>
        <taxon>Ecdysozoa</taxon>
        <taxon>Arthropoda</taxon>
        <taxon>Hexapoda</taxon>
        <taxon>Insecta</taxon>
        <taxon>Pterygota</taxon>
        <taxon>Neoptera</taxon>
        <taxon>Endopterygota</taxon>
        <taxon>Coleoptera</taxon>
        <taxon>Polyphaga</taxon>
        <taxon>Cucujiformia</taxon>
        <taxon>Chrysomeloidea</taxon>
        <taxon>Cerambycidae</taxon>
        <taxon>Lepturinae</taxon>
        <taxon>Rhagiini</taxon>
        <taxon>Rhamnusium</taxon>
    </lineage>
</organism>
<protein>
    <submittedName>
        <fullName evidence="1">Uncharacterized protein</fullName>
    </submittedName>
</protein>
<reference evidence="1" key="1">
    <citation type="journal article" date="2023" name="Insect Mol. Biol.">
        <title>Genome sequencing provides insights into the evolution of gene families encoding plant cell wall-degrading enzymes in longhorned beetles.</title>
        <authorList>
            <person name="Shin N.R."/>
            <person name="Okamura Y."/>
            <person name="Kirsch R."/>
            <person name="Pauchet Y."/>
        </authorList>
    </citation>
    <scope>NUCLEOTIDE SEQUENCE</scope>
    <source>
        <strain evidence="1">RBIC_L_NR</strain>
    </source>
</reference>
<sequence length="73" mass="8669">ILRYGIVKYIKINNSDEVKKAKMKIVAVLLEHNIPFRIMDHLSDVIQQHFTIQKLQNYFQVNEQSLQQLPIMC</sequence>
<accession>A0AAV8ZTC4</accession>
<evidence type="ECO:0000313" key="1">
    <source>
        <dbReference type="EMBL" id="KAJ8968437.1"/>
    </source>
</evidence>
<comment type="caution">
    <text evidence="1">The sequence shown here is derived from an EMBL/GenBank/DDBJ whole genome shotgun (WGS) entry which is preliminary data.</text>
</comment>
<feature type="non-terminal residue" evidence="1">
    <location>
        <position position="1"/>
    </location>
</feature>
<gene>
    <name evidence="1" type="ORF">NQ314_002296</name>
</gene>
<name>A0AAV8ZTC4_9CUCU</name>
<dbReference type="Proteomes" id="UP001162156">
    <property type="component" value="Unassembled WGS sequence"/>
</dbReference>
<evidence type="ECO:0000313" key="2">
    <source>
        <dbReference type="Proteomes" id="UP001162156"/>
    </source>
</evidence>
<proteinExistence type="predicted"/>